<keyword evidence="4" id="KW-0804">Transcription</keyword>
<keyword evidence="8" id="KW-1185">Reference proteome</keyword>
<evidence type="ECO:0000313" key="7">
    <source>
        <dbReference type="EMBL" id="SNT32256.1"/>
    </source>
</evidence>
<dbReference type="Gene3D" id="1.10.10.10">
    <property type="entry name" value="Winged helix-like DNA-binding domain superfamily/Winged helix DNA-binding domain"/>
    <property type="match status" value="1"/>
</dbReference>
<dbReference type="Gene3D" id="3.40.190.10">
    <property type="entry name" value="Periplasmic binding protein-like II"/>
    <property type="match status" value="2"/>
</dbReference>
<dbReference type="PANTHER" id="PTHR30346">
    <property type="entry name" value="TRANSCRIPTIONAL DUAL REGULATOR HCAR-RELATED"/>
    <property type="match status" value="1"/>
</dbReference>
<proteinExistence type="inferred from homology"/>
<dbReference type="GO" id="GO:0003677">
    <property type="term" value="F:DNA binding"/>
    <property type="evidence" value="ECO:0007669"/>
    <property type="project" value="UniProtKB-KW"/>
</dbReference>
<dbReference type="Proteomes" id="UP000198282">
    <property type="component" value="Unassembled WGS sequence"/>
</dbReference>
<evidence type="ECO:0000256" key="2">
    <source>
        <dbReference type="ARBA" id="ARBA00023015"/>
    </source>
</evidence>
<dbReference type="Pfam" id="PF00126">
    <property type="entry name" value="HTH_1"/>
    <property type="match status" value="1"/>
</dbReference>
<reference evidence="7 8" key="1">
    <citation type="submission" date="2017-06" db="EMBL/GenBank/DDBJ databases">
        <authorList>
            <person name="Kim H.J."/>
            <person name="Triplett B.A."/>
        </authorList>
    </citation>
    <scope>NUCLEOTIDE SEQUENCE [LARGE SCALE GENOMIC DNA]</scope>
    <source>
        <strain evidence="7 8">CGMCC 4.2132</strain>
    </source>
</reference>
<dbReference type="GO" id="GO:0032993">
    <property type="term" value="C:protein-DNA complex"/>
    <property type="evidence" value="ECO:0007669"/>
    <property type="project" value="TreeGrafter"/>
</dbReference>
<dbReference type="Pfam" id="PF03466">
    <property type="entry name" value="LysR_substrate"/>
    <property type="match status" value="1"/>
</dbReference>
<dbReference type="PROSITE" id="PS50931">
    <property type="entry name" value="HTH_LYSR"/>
    <property type="match status" value="1"/>
</dbReference>
<feature type="region of interest" description="Disordered" evidence="5">
    <location>
        <begin position="230"/>
        <end position="257"/>
    </location>
</feature>
<dbReference type="InterPro" id="IPR005119">
    <property type="entry name" value="LysR_subst-bd"/>
</dbReference>
<dbReference type="FunFam" id="1.10.10.10:FF:000001">
    <property type="entry name" value="LysR family transcriptional regulator"/>
    <property type="match status" value="1"/>
</dbReference>
<keyword evidence="3 7" id="KW-0238">DNA-binding</keyword>
<evidence type="ECO:0000256" key="4">
    <source>
        <dbReference type="ARBA" id="ARBA00023163"/>
    </source>
</evidence>
<organism evidence="7 8">
    <name type="scientific">Streptosporangium subroseum</name>
    <dbReference type="NCBI Taxonomy" id="106412"/>
    <lineage>
        <taxon>Bacteria</taxon>
        <taxon>Bacillati</taxon>
        <taxon>Actinomycetota</taxon>
        <taxon>Actinomycetes</taxon>
        <taxon>Streptosporangiales</taxon>
        <taxon>Streptosporangiaceae</taxon>
        <taxon>Streptosporangium</taxon>
    </lineage>
</organism>
<dbReference type="SUPFAM" id="SSF46785">
    <property type="entry name" value="Winged helix' DNA-binding domain"/>
    <property type="match status" value="1"/>
</dbReference>
<dbReference type="InterPro" id="IPR000847">
    <property type="entry name" value="LysR_HTH_N"/>
</dbReference>
<dbReference type="PANTHER" id="PTHR30346:SF0">
    <property type="entry name" value="HCA OPERON TRANSCRIPTIONAL ACTIVATOR HCAR"/>
    <property type="match status" value="1"/>
</dbReference>
<evidence type="ECO:0000259" key="6">
    <source>
        <dbReference type="PROSITE" id="PS50931"/>
    </source>
</evidence>
<evidence type="ECO:0000256" key="3">
    <source>
        <dbReference type="ARBA" id="ARBA00023125"/>
    </source>
</evidence>
<dbReference type="InterPro" id="IPR036388">
    <property type="entry name" value="WH-like_DNA-bd_sf"/>
</dbReference>
<feature type="domain" description="HTH lysR-type" evidence="6">
    <location>
        <begin position="40"/>
        <end position="92"/>
    </location>
</feature>
<dbReference type="InterPro" id="IPR036390">
    <property type="entry name" value="WH_DNA-bd_sf"/>
</dbReference>
<dbReference type="CDD" id="cd08414">
    <property type="entry name" value="PBP2_LTTR_aromatics_like"/>
    <property type="match status" value="1"/>
</dbReference>
<evidence type="ECO:0000313" key="8">
    <source>
        <dbReference type="Proteomes" id="UP000198282"/>
    </source>
</evidence>
<gene>
    <name evidence="7" type="ORF">SAMN05216276_103451</name>
</gene>
<dbReference type="EMBL" id="FZOD01000034">
    <property type="protein sequence ID" value="SNT32256.1"/>
    <property type="molecule type" value="Genomic_DNA"/>
</dbReference>
<sequence>MFASSSTFVMTEFAINAGLCKDREPSLNDGEAGMLERHELEAFVTLAEELHFGRTAERLHVSTARISQTIRKLERRVGVPLFNRTSRRVELSPVGRQLYEEIRPAWTQIGTALKRAIDSGRGITGTLRVAFIGAAAGQLLVGATELFRDRQPGCDVQIREAQIGEILPWLRDGKVELVLANFPMHEPDIVTGPVLVREARMLAVPSGHPFARRTSVSVEDLARTTMLQLPDTLPESLHHDRTPRRTPAGRPIEPGPSAETFQEMLTLIGTGQGVFPVGAQVRRYYVRPDVAYVPFSDAPPLEWGLLWRADGATARVRAFDQAAYDLVNNNH</sequence>
<keyword evidence="2" id="KW-0805">Transcription regulation</keyword>
<dbReference type="AlphaFoldDB" id="A0A239LNY4"/>
<evidence type="ECO:0000256" key="1">
    <source>
        <dbReference type="ARBA" id="ARBA00009437"/>
    </source>
</evidence>
<dbReference type="SUPFAM" id="SSF53850">
    <property type="entry name" value="Periplasmic binding protein-like II"/>
    <property type="match status" value="1"/>
</dbReference>
<dbReference type="GO" id="GO:0003700">
    <property type="term" value="F:DNA-binding transcription factor activity"/>
    <property type="evidence" value="ECO:0007669"/>
    <property type="project" value="InterPro"/>
</dbReference>
<accession>A0A239LNY4</accession>
<comment type="similarity">
    <text evidence="1">Belongs to the LysR transcriptional regulatory family.</text>
</comment>
<protein>
    <submittedName>
        <fullName evidence="7">DNA-binding transcriptional regulator, LysR family</fullName>
    </submittedName>
</protein>
<name>A0A239LNY4_9ACTN</name>
<evidence type="ECO:0000256" key="5">
    <source>
        <dbReference type="SAM" id="MobiDB-lite"/>
    </source>
</evidence>